<proteinExistence type="predicted"/>
<dbReference type="PROSITE" id="PS51257">
    <property type="entry name" value="PROKAR_LIPOPROTEIN"/>
    <property type="match status" value="1"/>
</dbReference>
<dbReference type="InterPro" id="IPR036508">
    <property type="entry name" value="Chitin-bd_dom_sf"/>
</dbReference>
<keyword evidence="3" id="KW-1185">Reference proteome</keyword>
<feature type="chain" id="PRO_5045041426" description="Chitin-binding type-2 domain-containing protein" evidence="1">
    <location>
        <begin position="18"/>
        <end position="150"/>
    </location>
</feature>
<protein>
    <recommendedName>
        <fullName evidence="4">Chitin-binding type-2 domain-containing protein</fullName>
    </recommendedName>
</protein>
<dbReference type="GeneID" id="108053282"/>
<dbReference type="EnsemblMetazoa" id="XM_044457881.1">
    <property type="protein sequence ID" value="XP_044313816.1"/>
    <property type="gene ID" value="LOC108053282"/>
</dbReference>
<evidence type="ECO:0000313" key="3">
    <source>
        <dbReference type="Proteomes" id="UP001652680"/>
    </source>
</evidence>
<sequence>MLRLLIFLGIGVLGCQAACNSCSTHKKSCASPTEFQFCSANFVPKGKLYSCPKGYYCTGNSPVCSTNATLASCTGSEDNVTEYCRSIRWLGRFPYGDDTNISIKQYIYCFISGGLFYGKVYSCPGSTYFDSNSNTCATQTGTNSYLSLND</sequence>
<reference evidence="3" key="1">
    <citation type="journal article" date="2021" name="Elife">
        <title>Highly contiguous assemblies of 101 drosophilid genomes.</title>
        <authorList>
            <person name="Kim B.Y."/>
            <person name="Wang J.R."/>
            <person name="Miller D.E."/>
            <person name="Barmina O."/>
            <person name="Delaney E."/>
            <person name="Thompson A."/>
            <person name="Comeault A.A."/>
            <person name="Peede D."/>
            <person name="D'Agostino E.R."/>
            <person name="Pelaez J."/>
            <person name="Aguilar J.M."/>
            <person name="Haji D."/>
            <person name="Matsunaga T."/>
            <person name="Armstrong E.E."/>
            <person name="Zych M."/>
            <person name="Ogawa Y."/>
            <person name="Stamenkovic-Radak M."/>
            <person name="Jelic M."/>
            <person name="Veselinovic M.S."/>
            <person name="Tanaskovic M."/>
            <person name="Eric P."/>
            <person name="Gao J.J."/>
            <person name="Katoh T.K."/>
            <person name="Toda M.J."/>
            <person name="Watabe H."/>
            <person name="Watada M."/>
            <person name="Davis J.S."/>
            <person name="Moyle L.C."/>
            <person name="Manoli G."/>
            <person name="Bertolini E."/>
            <person name="Kostal V."/>
            <person name="Hawley R.S."/>
            <person name="Takahashi A."/>
            <person name="Jones C.D."/>
            <person name="Price D.K."/>
            <person name="Whiteman N."/>
            <person name="Kopp A."/>
            <person name="Matute D.R."/>
            <person name="Petrov D.A."/>
        </authorList>
    </citation>
    <scope>NUCLEOTIDE SEQUENCE [LARGE SCALE GENOMIC DNA]</scope>
</reference>
<evidence type="ECO:0008006" key="4">
    <source>
        <dbReference type="Google" id="ProtNLM"/>
    </source>
</evidence>
<dbReference type="Proteomes" id="UP001652680">
    <property type="component" value="Unassembled WGS sequence"/>
</dbReference>
<reference evidence="2" key="2">
    <citation type="submission" date="2025-05" db="UniProtKB">
        <authorList>
            <consortium name="EnsemblMetazoa"/>
        </authorList>
    </citation>
    <scope>IDENTIFICATION</scope>
</reference>
<keyword evidence="1" id="KW-0732">Signal</keyword>
<evidence type="ECO:0000256" key="1">
    <source>
        <dbReference type="SAM" id="SignalP"/>
    </source>
</evidence>
<name>A0ABM5J4R2_DRORH</name>
<evidence type="ECO:0000313" key="2">
    <source>
        <dbReference type="EnsemblMetazoa" id="XP_044313816.1"/>
    </source>
</evidence>
<feature type="signal peptide" evidence="1">
    <location>
        <begin position="1"/>
        <end position="17"/>
    </location>
</feature>
<dbReference type="SUPFAM" id="SSF57625">
    <property type="entry name" value="Invertebrate chitin-binding proteins"/>
    <property type="match status" value="1"/>
</dbReference>
<dbReference type="RefSeq" id="XP_044313816.1">
    <property type="nucleotide sequence ID" value="XM_044457881.1"/>
</dbReference>
<accession>A0ABM5J4R2</accession>
<organism evidence="2 3">
    <name type="scientific">Drosophila rhopaloa</name>
    <name type="common">Fruit fly</name>
    <dbReference type="NCBI Taxonomy" id="1041015"/>
    <lineage>
        <taxon>Eukaryota</taxon>
        <taxon>Metazoa</taxon>
        <taxon>Ecdysozoa</taxon>
        <taxon>Arthropoda</taxon>
        <taxon>Hexapoda</taxon>
        <taxon>Insecta</taxon>
        <taxon>Pterygota</taxon>
        <taxon>Neoptera</taxon>
        <taxon>Endopterygota</taxon>
        <taxon>Diptera</taxon>
        <taxon>Brachycera</taxon>
        <taxon>Muscomorpha</taxon>
        <taxon>Ephydroidea</taxon>
        <taxon>Drosophilidae</taxon>
        <taxon>Drosophila</taxon>
        <taxon>Sophophora</taxon>
    </lineage>
</organism>